<dbReference type="Proteomes" id="UP001431783">
    <property type="component" value="Unassembled WGS sequence"/>
</dbReference>
<name>A0AAW1UHF7_9CUCU</name>
<keyword evidence="4" id="KW-1185">Reference proteome</keyword>
<dbReference type="Pfam" id="PF05199">
    <property type="entry name" value="GMC_oxred_C"/>
    <property type="match status" value="1"/>
</dbReference>
<dbReference type="Gene3D" id="3.50.50.60">
    <property type="entry name" value="FAD/NAD(P)-binding domain"/>
    <property type="match status" value="2"/>
</dbReference>
<dbReference type="PANTHER" id="PTHR11552">
    <property type="entry name" value="GLUCOSE-METHANOL-CHOLINE GMC OXIDOREDUCTASE"/>
    <property type="match status" value="1"/>
</dbReference>
<proteinExistence type="inferred from homology"/>
<comment type="caution">
    <text evidence="3">The sequence shown here is derived from an EMBL/GenBank/DDBJ whole genome shotgun (WGS) entry which is preliminary data.</text>
</comment>
<evidence type="ECO:0000256" key="1">
    <source>
        <dbReference type="ARBA" id="ARBA00010790"/>
    </source>
</evidence>
<dbReference type="Gene3D" id="3.30.560.10">
    <property type="entry name" value="Glucose Oxidase, domain 3"/>
    <property type="match status" value="1"/>
</dbReference>
<dbReference type="InterPro" id="IPR036188">
    <property type="entry name" value="FAD/NAD-bd_sf"/>
</dbReference>
<feature type="domain" description="Glucose-methanol-choline oxidoreductase C-terminal" evidence="2">
    <location>
        <begin position="1"/>
        <end position="47"/>
    </location>
</feature>
<dbReference type="AlphaFoldDB" id="A0AAW1UHF7"/>
<evidence type="ECO:0000313" key="3">
    <source>
        <dbReference type="EMBL" id="KAK9880149.1"/>
    </source>
</evidence>
<reference evidence="3 4" key="1">
    <citation type="submission" date="2023-03" db="EMBL/GenBank/DDBJ databases">
        <title>Genome insight into feeding habits of ladybird beetles.</title>
        <authorList>
            <person name="Li H.-S."/>
            <person name="Huang Y.-H."/>
            <person name="Pang H."/>
        </authorList>
    </citation>
    <scope>NUCLEOTIDE SEQUENCE [LARGE SCALE GENOMIC DNA]</scope>
    <source>
        <strain evidence="3">SYSU_2023b</strain>
        <tissue evidence="3">Whole body</tissue>
    </source>
</reference>
<dbReference type="SUPFAM" id="SSF51905">
    <property type="entry name" value="FAD/NAD(P)-binding domain"/>
    <property type="match status" value="2"/>
</dbReference>
<dbReference type="InterPro" id="IPR007867">
    <property type="entry name" value="GMC_OxRtase_C"/>
</dbReference>
<organism evidence="3 4">
    <name type="scientific">Henosepilachna vigintioctopunctata</name>
    <dbReference type="NCBI Taxonomy" id="420089"/>
    <lineage>
        <taxon>Eukaryota</taxon>
        <taxon>Metazoa</taxon>
        <taxon>Ecdysozoa</taxon>
        <taxon>Arthropoda</taxon>
        <taxon>Hexapoda</taxon>
        <taxon>Insecta</taxon>
        <taxon>Pterygota</taxon>
        <taxon>Neoptera</taxon>
        <taxon>Endopterygota</taxon>
        <taxon>Coleoptera</taxon>
        <taxon>Polyphaga</taxon>
        <taxon>Cucujiformia</taxon>
        <taxon>Coccinelloidea</taxon>
        <taxon>Coccinellidae</taxon>
        <taxon>Epilachninae</taxon>
        <taxon>Epilachnini</taxon>
        <taxon>Henosepilachna</taxon>
    </lineage>
</organism>
<evidence type="ECO:0000313" key="4">
    <source>
        <dbReference type="Proteomes" id="UP001431783"/>
    </source>
</evidence>
<gene>
    <name evidence="3" type="ORF">WA026_008664</name>
</gene>
<dbReference type="PANTHER" id="PTHR11552:SF227">
    <property type="entry name" value="GLUCOSE DEHYDROGENASE [FAD, QUINONE]-LIKE PROTEIN"/>
    <property type="match status" value="1"/>
</dbReference>
<dbReference type="GO" id="GO:0016614">
    <property type="term" value="F:oxidoreductase activity, acting on CH-OH group of donors"/>
    <property type="evidence" value="ECO:0007669"/>
    <property type="project" value="InterPro"/>
</dbReference>
<sequence length="216" mass="24242">MAPKTDPLAVVDSKLRVYGIEDLRVVDCSIMPTPISGHNTAVALMIGEKAADLVKQRKSNRNTLRVSPDLFDLKRQLDVLFIVSSVHPRYQLSTRQAKKRYDAALINTRKTNLDNQINQAQNKTKAAWHAIKSYKYQSGQYFGEFDFIVVGAGSSGSVVSTRLSEVESFKILLLEAGGWDDDLTAIPYMSLLLHKSERNWGYYTTPQKNGCYGKHV</sequence>
<dbReference type="EMBL" id="JARQZJ010000063">
    <property type="protein sequence ID" value="KAK9880149.1"/>
    <property type="molecule type" value="Genomic_DNA"/>
</dbReference>
<evidence type="ECO:0000259" key="2">
    <source>
        <dbReference type="Pfam" id="PF05199"/>
    </source>
</evidence>
<protein>
    <recommendedName>
        <fullName evidence="2">Glucose-methanol-choline oxidoreductase C-terminal domain-containing protein</fullName>
    </recommendedName>
</protein>
<dbReference type="InterPro" id="IPR012132">
    <property type="entry name" value="GMC_OxRdtase"/>
</dbReference>
<accession>A0AAW1UHF7</accession>
<comment type="similarity">
    <text evidence="1">Belongs to the GMC oxidoreductase family.</text>
</comment>
<dbReference type="GO" id="GO:0050660">
    <property type="term" value="F:flavin adenine dinucleotide binding"/>
    <property type="evidence" value="ECO:0007669"/>
    <property type="project" value="InterPro"/>
</dbReference>